<accession>A0A2P5B875</accession>
<dbReference type="Proteomes" id="UP000237105">
    <property type="component" value="Unassembled WGS sequence"/>
</dbReference>
<dbReference type="EMBL" id="JXTB01000340">
    <property type="protein sequence ID" value="PON44956.1"/>
    <property type="molecule type" value="Genomic_DNA"/>
</dbReference>
<proteinExistence type="predicted"/>
<gene>
    <name evidence="1" type="ORF">PanWU01x14_262440</name>
</gene>
<comment type="caution">
    <text evidence="1">The sequence shown here is derived from an EMBL/GenBank/DDBJ whole genome shotgun (WGS) entry which is preliminary data.</text>
</comment>
<dbReference type="AlphaFoldDB" id="A0A2P5B875"/>
<evidence type="ECO:0000313" key="1">
    <source>
        <dbReference type="EMBL" id="PON44956.1"/>
    </source>
</evidence>
<keyword evidence="2" id="KW-1185">Reference proteome</keyword>
<organism evidence="1 2">
    <name type="scientific">Parasponia andersonii</name>
    <name type="common">Sponia andersonii</name>
    <dbReference type="NCBI Taxonomy" id="3476"/>
    <lineage>
        <taxon>Eukaryota</taxon>
        <taxon>Viridiplantae</taxon>
        <taxon>Streptophyta</taxon>
        <taxon>Embryophyta</taxon>
        <taxon>Tracheophyta</taxon>
        <taxon>Spermatophyta</taxon>
        <taxon>Magnoliopsida</taxon>
        <taxon>eudicotyledons</taxon>
        <taxon>Gunneridae</taxon>
        <taxon>Pentapetalae</taxon>
        <taxon>rosids</taxon>
        <taxon>fabids</taxon>
        <taxon>Rosales</taxon>
        <taxon>Cannabaceae</taxon>
        <taxon>Parasponia</taxon>
    </lineage>
</organism>
<evidence type="ECO:0000313" key="2">
    <source>
        <dbReference type="Proteomes" id="UP000237105"/>
    </source>
</evidence>
<protein>
    <submittedName>
        <fullName evidence="1">Uncharacterized protein</fullName>
    </submittedName>
</protein>
<sequence length="60" mass="6661">MEVDNETKKEADVANQAAKEAGIFYKATDKDEKEPITNSPNPQKINLELKANIAELKANM</sequence>
<name>A0A2P5B875_PARAD</name>
<reference evidence="2" key="1">
    <citation type="submission" date="2016-06" db="EMBL/GenBank/DDBJ databases">
        <title>Parallel loss of symbiosis genes in relatives of nitrogen-fixing non-legume Parasponia.</title>
        <authorList>
            <person name="Van Velzen R."/>
            <person name="Holmer R."/>
            <person name="Bu F."/>
            <person name="Rutten L."/>
            <person name="Van Zeijl A."/>
            <person name="Liu W."/>
            <person name="Santuari L."/>
            <person name="Cao Q."/>
            <person name="Sharma T."/>
            <person name="Shen D."/>
            <person name="Roswanjaya Y."/>
            <person name="Wardhani T."/>
            <person name="Kalhor M.S."/>
            <person name="Jansen J."/>
            <person name="Van den Hoogen J."/>
            <person name="Gungor B."/>
            <person name="Hartog M."/>
            <person name="Hontelez J."/>
            <person name="Verver J."/>
            <person name="Yang W.-C."/>
            <person name="Schijlen E."/>
            <person name="Repin R."/>
            <person name="Schilthuizen M."/>
            <person name="Schranz E."/>
            <person name="Heidstra R."/>
            <person name="Miyata K."/>
            <person name="Fedorova E."/>
            <person name="Kohlen W."/>
            <person name="Bisseling T."/>
            <person name="Smit S."/>
            <person name="Geurts R."/>
        </authorList>
    </citation>
    <scope>NUCLEOTIDE SEQUENCE [LARGE SCALE GENOMIC DNA]</scope>
    <source>
        <strain evidence="2">cv. WU1-14</strain>
    </source>
</reference>